<dbReference type="InterPro" id="IPR014436">
    <property type="entry name" value="Extradiol_dOase_DODA"/>
</dbReference>
<dbReference type="PIRSF" id="PIRSF006157">
    <property type="entry name" value="Doxgns_DODA"/>
    <property type="match status" value="1"/>
</dbReference>
<reference evidence="7" key="2">
    <citation type="submission" date="2020-09" db="EMBL/GenBank/DDBJ databases">
        <authorList>
            <person name="Sun Q."/>
            <person name="Ohkuma M."/>
        </authorList>
    </citation>
    <scope>NUCLEOTIDE SEQUENCE</scope>
    <source>
        <strain evidence="7">JCM 30078</strain>
    </source>
</reference>
<dbReference type="PANTHER" id="PTHR30096:SF0">
    <property type="entry name" value="4,5-DOPA DIOXYGENASE EXTRADIOL-LIKE PROTEIN"/>
    <property type="match status" value="1"/>
</dbReference>
<dbReference type="RefSeq" id="WP_188981210.1">
    <property type="nucleotide sequence ID" value="NZ_BMPO01000001.1"/>
</dbReference>
<dbReference type="Proteomes" id="UP000635983">
    <property type="component" value="Unassembled WGS sequence"/>
</dbReference>
<organism evidence="7 8">
    <name type="scientific">Pseudomonas matsuisoli</name>
    <dbReference type="NCBI Taxonomy" id="1515666"/>
    <lineage>
        <taxon>Bacteria</taxon>
        <taxon>Pseudomonadati</taxon>
        <taxon>Pseudomonadota</taxon>
        <taxon>Gammaproteobacteria</taxon>
        <taxon>Pseudomonadales</taxon>
        <taxon>Pseudomonadaceae</taxon>
        <taxon>Pseudomonas</taxon>
    </lineage>
</organism>
<evidence type="ECO:0000256" key="2">
    <source>
        <dbReference type="ARBA" id="ARBA00007581"/>
    </source>
</evidence>
<dbReference type="SUPFAM" id="SSF53213">
    <property type="entry name" value="LigB-like"/>
    <property type="match status" value="1"/>
</dbReference>
<comment type="similarity">
    <text evidence="2">Belongs to the DODA-type extradiol aromatic ring-opening dioxygenase family.</text>
</comment>
<comment type="caution">
    <text evidence="7">The sequence shown here is derived from an EMBL/GenBank/DDBJ whole genome shotgun (WGS) entry which is preliminary data.</text>
</comment>
<keyword evidence="4" id="KW-0862">Zinc</keyword>
<keyword evidence="7" id="KW-0223">Dioxygenase</keyword>
<dbReference type="GO" id="GO:0008270">
    <property type="term" value="F:zinc ion binding"/>
    <property type="evidence" value="ECO:0007669"/>
    <property type="project" value="InterPro"/>
</dbReference>
<dbReference type="GO" id="GO:0016702">
    <property type="term" value="F:oxidoreductase activity, acting on single donors with incorporation of molecular oxygen, incorporation of two atoms of oxygen"/>
    <property type="evidence" value="ECO:0007669"/>
    <property type="project" value="UniProtKB-ARBA"/>
</dbReference>
<dbReference type="EMBL" id="BMPO01000001">
    <property type="protein sequence ID" value="GGJ79108.1"/>
    <property type="molecule type" value="Genomic_DNA"/>
</dbReference>
<proteinExistence type="inferred from homology"/>
<evidence type="ECO:0000256" key="1">
    <source>
        <dbReference type="ARBA" id="ARBA00001947"/>
    </source>
</evidence>
<dbReference type="AlphaFoldDB" id="A0A917PHM3"/>
<feature type="domain" description="Extradiol ring-cleavage dioxygenase class III enzyme subunit B" evidence="6">
    <location>
        <begin position="26"/>
        <end position="254"/>
    </location>
</feature>
<keyword evidence="5" id="KW-0560">Oxidoreductase</keyword>
<dbReference type="Gene3D" id="3.40.830.10">
    <property type="entry name" value="LigB-like"/>
    <property type="match status" value="1"/>
</dbReference>
<dbReference type="InterPro" id="IPR004183">
    <property type="entry name" value="Xdiol_dOase_suB"/>
</dbReference>
<protein>
    <submittedName>
        <fullName evidence="7">Dioxygenase</fullName>
    </submittedName>
</protein>
<name>A0A917PHM3_9PSED</name>
<evidence type="ECO:0000313" key="8">
    <source>
        <dbReference type="Proteomes" id="UP000635983"/>
    </source>
</evidence>
<evidence type="ECO:0000259" key="6">
    <source>
        <dbReference type="Pfam" id="PF02900"/>
    </source>
</evidence>
<evidence type="ECO:0000256" key="4">
    <source>
        <dbReference type="ARBA" id="ARBA00022833"/>
    </source>
</evidence>
<evidence type="ECO:0000313" key="7">
    <source>
        <dbReference type="EMBL" id="GGJ79108.1"/>
    </source>
</evidence>
<dbReference type="GO" id="GO:0008198">
    <property type="term" value="F:ferrous iron binding"/>
    <property type="evidence" value="ECO:0007669"/>
    <property type="project" value="InterPro"/>
</dbReference>
<keyword evidence="8" id="KW-1185">Reference proteome</keyword>
<reference evidence="7" key="1">
    <citation type="journal article" date="2014" name="Int. J. Syst. Evol. Microbiol.">
        <title>Complete genome sequence of Corynebacterium casei LMG S-19264T (=DSM 44701T), isolated from a smear-ripened cheese.</title>
        <authorList>
            <consortium name="US DOE Joint Genome Institute (JGI-PGF)"/>
            <person name="Walter F."/>
            <person name="Albersmeier A."/>
            <person name="Kalinowski J."/>
            <person name="Ruckert C."/>
        </authorList>
    </citation>
    <scope>NUCLEOTIDE SEQUENCE</scope>
    <source>
        <strain evidence="7">JCM 30078</strain>
    </source>
</reference>
<evidence type="ECO:0000256" key="3">
    <source>
        <dbReference type="ARBA" id="ARBA00022723"/>
    </source>
</evidence>
<gene>
    <name evidence="7" type="ORF">GCM10009304_01240</name>
</gene>
<keyword evidence="3" id="KW-0479">Metal-binding</keyword>
<sequence>MLPSLFISHGSPMLALEPGDSGPALRRLVSTLTKPHAVVVVSAHWETDGVCIGASNHPDTWHDFRGFPEPLYALRYPANGSPEIAATIQRYLTNAGIPSTLDHQRPLDHGAWVPLMLMYPEADIPVIQISLPRRGGAELQLLIGAAMRELRTQDVLLIGSGSITHNLAELDWRETGTGVPHWAQAFRDWIVEKSYANDRNALTHYRSLAPHALQSHPSEEHLLPFHFALGAGEMFEVVHAGFTHGALGMDIYRFD</sequence>
<dbReference type="PANTHER" id="PTHR30096">
    <property type="entry name" value="4,5-DOPA DIOXYGENASE EXTRADIOL-LIKE PROTEIN"/>
    <property type="match status" value="1"/>
</dbReference>
<evidence type="ECO:0000256" key="5">
    <source>
        <dbReference type="ARBA" id="ARBA00023002"/>
    </source>
</evidence>
<comment type="cofactor">
    <cofactor evidence="1">
        <name>Zn(2+)</name>
        <dbReference type="ChEBI" id="CHEBI:29105"/>
    </cofactor>
</comment>
<accession>A0A917PHM3</accession>
<dbReference type="Pfam" id="PF02900">
    <property type="entry name" value="LigB"/>
    <property type="match status" value="1"/>
</dbReference>
<dbReference type="CDD" id="cd07363">
    <property type="entry name" value="45_DOPA_Dioxygenase"/>
    <property type="match status" value="1"/>
</dbReference>